<evidence type="ECO:0000313" key="2">
    <source>
        <dbReference type="EMBL" id="GAA0952421.1"/>
    </source>
</evidence>
<name>A0ABP4BP17_9ACTN</name>
<comment type="caution">
    <text evidence="2">The sequence shown here is derived from an EMBL/GenBank/DDBJ whole genome shotgun (WGS) entry which is preliminary data.</text>
</comment>
<keyword evidence="3" id="KW-1185">Reference proteome</keyword>
<evidence type="ECO:0000313" key="3">
    <source>
        <dbReference type="Proteomes" id="UP001500418"/>
    </source>
</evidence>
<dbReference type="Proteomes" id="UP001500418">
    <property type="component" value="Unassembled WGS sequence"/>
</dbReference>
<organism evidence="2 3">
    <name type="scientific">Streptomyces rhizosphaericus</name>
    <dbReference type="NCBI Taxonomy" id="114699"/>
    <lineage>
        <taxon>Bacteria</taxon>
        <taxon>Bacillati</taxon>
        <taxon>Actinomycetota</taxon>
        <taxon>Actinomycetes</taxon>
        <taxon>Kitasatosporales</taxon>
        <taxon>Streptomycetaceae</taxon>
        <taxon>Streptomyces</taxon>
        <taxon>Streptomyces violaceusniger group</taxon>
    </lineage>
</organism>
<accession>A0ABP4BP17</accession>
<proteinExistence type="predicted"/>
<dbReference type="EMBL" id="BAAAID010000075">
    <property type="protein sequence ID" value="GAA0952421.1"/>
    <property type="molecule type" value="Genomic_DNA"/>
</dbReference>
<reference evidence="3" key="1">
    <citation type="journal article" date="2019" name="Int. J. Syst. Evol. Microbiol.">
        <title>The Global Catalogue of Microorganisms (GCM) 10K type strain sequencing project: providing services to taxonomists for standard genome sequencing and annotation.</title>
        <authorList>
            <consortium name="The Broad Institute Genomics Platform"/>
            <consortium name="The Broad Institute Genome Sequencing Center for Infectious Disease"/>
            <person name="Wu L."/>
            <person name="Ma J."/>
        </authorList>
    </citation>
    <scope>NUCLEOTIDE SEQUENCE [LARGE SCALE GENOMIC DNA]</scope>
    <source>
        <strain evidence="3">JCM 11444</strain>
    </source>
</reference>
<protein>
    <recommendedName>
        <fullName evidence="4">PEP-CTERM sorting domain-containing protein</fullName>
    </recommendedName>
</protein>
<evidence type="ECO:0000256" key="1">
    <source>
        <dbReference type="SAM" id="MobiDB-lite"/>
    </source>
</evidence>
<gene>
    <name evidence="2" type="ORF">GCM10009575_077660</name>
</gene>
<evidence type="ECO:0008006" key="4">
    <source>
        <dbReference type="Google" id="ProtNLM"/>
    </source>
</evidence>
<feature type="region of interest" description="Disordered" evidence="1">
    <location>
        <begin position="1"/>
        <end position="21"/>
    </location>
</feature>
<sequence length="102" mass="10453">MPPFAGSPAESTSAKVPKDPATRHDAGCGVFAYAQPGACHDPQGVGNGTARPGDRENGVVTVRLPPAQHPLPTTPANLGLLGLAAALCRAKRSCRLTVQDMI</sequence>